<accession>A0A4Y1RRW4</accession>
<sequence>MNKISWVREESRRPMESQQHKEKKMKILCLHGFRTSGSFLQKQIGKWDASIFSQFDLDFPDGIFPAGGKSDIEGIFPPPYYEWFQFDKDFTEYTNLEECITYLCDYITSKGPFDGLLGFSQGATLSGLLLGYQAQGKLLKEHPPFKFFISISGAKFRDPKICDIAYKDTIKAKSVHFIGAKDWLKLPSEDLAAEFDNPLIIRHPQGHMVPRLDEAATEQLRGWTAAIIQCNGTISDGKHELENGDANEKHNGTDLIQCDNAKLDSKHELDNGEAKQKHNGADLIQCDNAKLDSKHELENGEAKENFGADPVVSAMKNQSQETRTAGPFILTVAITY</sequence>
<feature type="domain" description="Serine hydrolase" evidence="2">
    <location>
        <begin position="23"/>
        <end position="215"/>
    </location>
</feature>
<evidence type="ECO:0000313" key="3">
    <source>
        <dbReference type="EMBL" id="BBH07050.1"/>
    </source>
</evidence>
<protein>
    <recommendedName>
        <fullName evidence="2">Serine hydrolase domain-containing protein</fullName>
    </recommendedName>
</protein>
<feature type="region of interest" description="Disordered" evidence="1">
    <location>
        <begin position="1"/>
        <end position="20"/>
    </location>
</feature>
<gene>
    <name evidence="3" type="ORF">Prudu_018860</name>
</gene>
<name>A0A4Y1RRW4_PRUDU</name>
<organism evidence="3">
    <name type="scientific">Prunus dulcis</name>
    <name type="common">Almond</name>
    <name type="synonym">Amygdalus dulcis</name>
    <dbReference type="NCBI Taxonomy" id="3755"/>
    <lineage>
        <taxon>Eukaryota</taxon>
        <taxon>Viridiplantae</taxon>
        <taxon>Streptophyta</taxon>
        <taxon>Embryophyta</taxon>
        <taxon>Tracheophyta</taxon>
        <taxon>Spermatophyta</taxon>
        <taxon>Magnoliopsida</taxon>
        <taxon>eudicotyledons</taxon>
        <taxon>Gunneridae</taxon>
        <taxon>Pentapetalae</taxon>
        <taxon>rosids</taxon>
        <taxon>fabids</taxon>
        <taxon>Rosales</taxon>
        <taxon>Rosaceae</taxon>
        <taxon>Amygdaloideae</taxon>
        <taxon>Amygdaleae</taxon>
        <taxon>Prunus</taxon>
    </lineage>
</organism>
<dbReference type="EMBL" id="AP019303">
    <property type="protein sequence ID" value="BBH07050.1"/>
    <property type="molecule type" value="Genomic_DNA"/>
</dbReference>
<dbReference type="Pfam" id="PF03959">
    <property type="entry name" value="FSH1"/>
    <property type="match status" value="1"/>
</dbReference>
<dbReference type="SUPFAM" id="SSF53474">
    <property type="entry name" value="alpha/beta-Hydrolases"/>
    <property type="match status" value="1"/>
</dbReference>
<dbReference type="PANTHER" id="PTHR22778">
    <property type="entry name" value="OVARIAN CANCER GENE-2 PROTEIN-RELATED"/>
    <property type="match status" value="1"/>
</dbReference>
<dbReference type="InterPro" id="IPR029058">
    <property type="entry name" value="AB_hydrolase_fold"/>
</dbReference>
<proteinExistence type="predicted"/>
<dbReference type="PANTHER" id="PTHR22778:SF55">
    <property type="entry name" value="ESTERASE C25G4.2-LIKE"/>
    <property type="match status" value="1"/>
</dbReference>
<dbReference type="Gene3D" id="3.40.50.1820">
    <property type="entry name" value="alpha/beta hydrolase"/>
    <property type="match status" value="1"/>
</dbReference>
<dbReference type="AlphaFoldDB" id="A0A4Y1RRW4"/>
<evidence type="ECO:0000256" key="1">
    <source>
        <dbReference type="SAM" id="MobiDB-lite"/>
    </source>
</evidence>
<reference evidence="3" key="1">
    <citation type="journal article" date="2019" name="Science">
        <title>Mutation of a bHLH transcription factor allowed almond domestication.</title>
        <authorList>
            <person name="Sanchez-Perez R."/>
            <person name="Pavan S."/>
            <person name="Mazzeo R."/>
            <person name="Moldovan C."/>
            <person name="Aiese Cigliano R."/>
            <person name="Del Cueto J."/>
            <person name="Ricciardi F."/>
            <person name="Lotti C."/>
            <person name="Ricciardi L."/>
            <person name="Dicenta F."/>
            <person name="Lopez-Marques R.L."/>
            <person name="Lindberg Moller B."/>
        </authorList>
    </citation>
    <scope>NUCLEOTIDE SEQUENCE</scope>
</reference>
<evidence type="ECO:0000259" key="2">
    <source>
        <dbReference type="Pfam" id="PF03959"/>
    </source>
</evidence>
<dbReference type="InterPro" id="IPR005645">
    <property type="entry name" value="FSH-like_dom"/>
</dbReference>